<dbReference type="PANTHER" id="PTHR21456">
    <property type="entry name" value="FAMILY WITH SEQUENCE SIMILARITY 102"/>
    <property type="match status" value="1"/>
</dbReference>
<name>A0A067M4D2_BOTB1</name>
<keyword evidence="4" id="KW-1185">Reference proteome</keyword>
<accession>A0A067M4D2</accession>
<dbReference type="PROSITE" id="PS51840">
    <property type="entry name" value="C2_NT"/>
    <property type="match status" value="1"/>
</dbReference>
<gene>
    <name evidence="3" type="ORF">BOTBODRAFT_58627</name>
</gene>
<evidence type="ECO:0000313" key="4">
    <source>
        <dbReference type="Proteomes" id="UP000027195"/>
    </source>
</evidence>
<sequence>MHAQGLRPKKGLLGLLPRHAVFHARLIIHDIADVPLIHGNFAVKWRFHNAHAPATSSASTNASTPSLTPLPSPALPSPTSSDDASRSDLDLPTHDYSPSESEHHLRPPSRAHSHPHSHSESGSDTDTDSSPSPTTSRTPINAHSYSYYSYGQYLTPDAPPPARSPIPPLPAPTDFSTAARGITAYRPLDAHRASWSHRVDAAVQMSVNRDTAELLPCRLKLVVRQSEDDSSTPRLGVVELNLAEYVGAGSVTRRYLLKESKVNATLRVTIELEKIGGVDQFVAPPLRKAQVMAGVGGLISNERIRARSPFPHERRRHSPRPSSSSISLSLSTRPLSISPSPSSASPSSAMTLTGLSPHASLPTPNTEALIEALFNPFPSTTATPFTYVPAPPSMSTSVSGSTLGGRTLAPAASERSMSDSGHLDLDGMTLERSGSYMSNGSTGGGKGDDACSVRSQARSTSTKSSGGASGIGGKLWKKLGGGGGSRPSTPGHGALGSPGRMAAGRAFSARTVSTVESH</sequence>
<protein>
    <recommendedName>
        <fullName evidence="2">C2 NT-type domain-containing protein</fullName>
    </recommendedName>
</protein>
<feature type="compositionally biased region" description="Gly residues" evidence="1">
    <location>
        <begin position="467"/>
        <end position="485"/>
    </location>
</feature>
<dbReference type="Proteomes" id="UP000027195">
    <property type="component" value="Unassembled WGS sequence"/>
</dbReference>
<dbReference type="AlphaFoldDB" id="A0A067M4D2"/>
<evidence type="ECO:0000313" key="3">
    <source>
        <dbReference type="EMBL" id="KDQ09575.1"/>
    </source>
</evidence>
<dbReference type="HOGENOM" id="CLU_019140_0_0_1"/>
<feature type="region of interest" description="Disordered" evidence="1">
    <location>
        <begin position="54"/>
        <end position="175"/>
    </location>
</feature>
<feature type="compositionally biased region" description="Low complexity" evidence="1">
    <location>
        <begin position="54"/>
        <end position="67"/>
    </location>
</feature>
<evidence type="ECO:0000256" key="1">
    <source>
        <dbReference type="SAM" id="MobiDB-lite"/>
    </source>
</evidence>
<dbReference type="STRING" id="930990.A0A067M4D2"/>
<feature type="compositionally biased region" description="Low complexity" evidence="1">
    <location>
        <begin position="320"/>
        <end position="348"/>
    </location>
</feature>
<feature type="compositionally biased region" description="Pro residues" evidence="1">
    <location>
        <begin position="157"/>
        <end position="171"/>
    </location>
</feature>
<reference evidence="4" key="1">
    <citation type="journal article" date="2014" name="Proc. Natl. Acad. Sci. U.S.A.">
        <title>Extensive sampling of basidiomycete genomes demonstrates inadequacy of the white-rot/brown-rot paradigm for wood decay fungi.</title>
        <authorList>
            <person name="Riley R."/>
            <person name="Salamov A.A."/>
            <person name="Brown D.W."/>
            <person name="Nagy L.G."/>
            <person name="Floudas D."/>
            <person name="Held B.W."/>
            <person name="Levasseur A."/>
            <person name="Lombard V."/>
            <person name="Morin E."/>
            <person name="Otillar R."/>
            <person name="Lindquist E.A."/>
            <person name="Sun H."/>
            <person name="LaButti K.M."/>
            <person name="Schmutz J."/>
            <person name="Jabbour D."/>
            <person name="Luo H."/>
            <person name="Baker S.E."/>
            <person name="Pisabarro A.G."/>
            <person name="Walton J.D."/>
            <person name="Blanchette R.A."/>
            <person name="Henrissat B."/>
            <person name="Martin F."/>
            <person name="Cullen D."/>
            <person name="Hibbett D.S."/>
            <person name="Grigoriev I.V."/>
        </authorList>
    </citation>
    <scope>NUCLEOTIDE SEQUENCE [LARGE SCALE GENOMIC DNA]</scope>
    <source>
        <strain evidence="4">FD-172 SS1</strain>
    </source>
</reference>
<feature type="region of interest" description="Disordered" evidence="1">
    <location>
        <begin position="435"/>
        <end position="518"/>
    </location>
</feature>
<dbReference type="InterPro" id="IPR039931">
    <property type="entry name" value="EEIG1/2-like"/>
</dbReference>
<dbReference type="Pfam" id="PF10358">
    <property type="entry name" value="NT-C2"/>
    <property type="match status" value="1"/>
</dbReference>
<feature type="compositionally biased region" description="Basic residues" evidence="1">
    <location>
        <begin position="106"/>
        <end position="116"/>
    </location>
</feature>
<dbReference type="EMBL" id="KL198077">
    <property type="protein sequence ID" value="KDQ09575.1"/>
    <property type="molecule type" value="Genomic_DNA"/>
</dbReference>
<dbReference type="OrthoDB" id="3365224at2759"/>
<dbReference type="InParanoid" id="A0A067M4D2"/>
<evidence type="ECO:0000259" key="2">
    <source>
        <dbReference type="PROSITE" id="PS51840"/>
    </source>
</evidence>
<organism evidence="3 4">
    <name type="scientific">Botryobasidium botryosum (strain FD-172 SS1)</name>
    <dbReference type="NCBI Taxonomy" id="930990"/>
    <lineage>
        <taxon>Eukaryota</taxon>
        <taxon>Fungi</taxon>
        <taxon>Dikarya</taxon>
        <taxon>Basidiomycota</taxon>
        <taxon>Agaricomycotina</taxon>
        <taxon>Agaricomycetes</taxon>
        <taxon>Cantharellales</taxon>
        <taxon>Botryobasidiaceae</taxon>
        <taxon>Botryobasidium</taxon>
    </lineage>
</organism>
<feature type="compositionally biased region" description="Low complexity" evidence="1">
    <location>
        <begin position="120"/>
        <end position="139"/>
    </location>
</feature>
<feature type="domain" description="C2 NT-type" evidence="2">
    <location>
        <begin position="12"/>
        <end position="274"/>
    </location>
</feature>
<feature type="compositionally biased region" description="Basic and acidic residues" evidence="1">
    <location>
        <begin position="83"/>
        <end position="93"/>
    </location>
</feature>
<feature type="region of interest" description="Disordered" evidence="1">
    <location>
        <begin position="304"/>
        <end position="359"/>
    </location>
</feature>
<dbReference type="InterPro" id="IPR019448">
    <property type="entry name" value="NT-C2"/>
</dbReference>
<dbReference type="PANTHER" id="PTHR21456:SF1">
    <property type="entry name" value="C2 NT-TYPE DOMAIN-CONTAINING PROTEIN"/>
    <property type="match status" value="1"/>
</dbReference>
<proteinExistence type="predicted"/>